<keyword evidence="8 16" id="KW-0812">Transmembrane</keyword>
<evidence type="ECO:0000256" key="8">
    <source>
        <dbReference type="ARBA" id="ARBA00022692"/>
    </source>
</evidence>
<dbReference type="InterPro" id="IPR001733">
    <property type="entry name" value="Peptidase_S26B"/>
</dbReference>
<dbReference type="InterPro" id="IPR015927">
    <property type="entry name" value="Peptidase_S24_S26A/B/C"/>
</dbReference>
<evidence type="ECO:0000256" key="9">
    <source>
        <dbReference type="ARBA" id="ARBA00022801"/>
    </source>
</evidence>
<evidence type="ECO:0000256" key="3">
    <source>
        <dbReference type="ARBA" id="ARBA00011035"/>
    </source>
</evidence>
<keyword evidence="11" id="KW-0735">Signal-anchor</keyword>
<dbReference type="InterPro" id="IPR019756">
    <property type="entry name" value="Pept_S26A_signal_pept_1_Ser-AS"/>
</dbReference>
<dbReference type="Gene3D" id="2.10.109.10">
    <property type="entry name" value="Umud Fragment, subunit A"/>
    <property type="match status" value="1"/>
</dbReference>
<protein>
    <recommendedName>
        <fullName evidence="5">Signal peptidase complex catalytic subunit SEC11</fullName>
        <ecNumber evidence="4">3.4.21.89</ecNumber>
    </recommendedName>
    <alternativeName>
        <fullName evidence="14">Signal peptidase I</fullName>
    </alternativeName>
    <alternativeName>
        <fullName evidence="6">Signal peptidase complex catalytic subunit sec11</fullName>
    </alternativeName>
</protein>
<keyword evidence="13 16" id="KW-0472">Membrane</keyword>
<comment type="catalytic activity">
    <reaction evidence="1">
        <text>Cleavage of hydrophobic, N-terminal signal or leader sequences from secreted and periplasmic proteins.</text>
        <dbReference type="EC" id="3.4.21.89"/>
    </reaction>
</comment>
<evidence type="ECO:0000259" key="17">
    <source>
        <dbReference type="Pfam" id="PF00717"/>
    </source>
</evidence>
<comment type="similarity">
    <text evidence="3">Belongs to the peptidase S26B family.</text>
</comment>
<keyword evidence="12 16" id="KW-1133">Transmembrane helix</keyword>
<dbReference type="NCBIfam" id="TIGR02228">
    <property type="entry name" value="sigpep_I_arch"/>
    <property type="match status" value="1"/>
</dbReference>
<evidence type="ECO:0000256" key="13">
    <source>
        <dbReference type="ARBA" id="ARBA00023136"/>
    </source>
</evidence>
<gene>
    <name evidence="18" type="primary">SEC11C</name>
    <name evidence="18" type="ORF">SO694_00008258</name>
</gene>
<evidence type="ECO:0000256" key="12">
    <source>
        <dbReference type="ARBA" id="ARBA00022989"/>
    </source>
</evidence>
<keyword evidence="9" id="KW-0378">Hydrolase</keyword>
<reference evidence="18 19" key="1">
    <citation type="submission" date="2024-03" db="EMBL/GenBank/DDBJ databases">
        <title>Aureococcus anophagefferens CCMP1851 and Kratosvirus quantuckense: Draft genome of a second virus-susceptible host strain in the model system.</title>
        <authorList>
            <person name="Chase E."/>
            <person name="Truchon A.R."/>
            <person name="Schepens W."/>
            <person name="Wilhelm S.W."/>
        </authorList>
    </citation>
    <scope>NUCLEOTIDE SEQUENCE [LARGE SCALE GENOMIC DNA]</scope>
    <source>
        <strain evidence="18 19">CCMP1851</strain>
    </source>
</reference>
<dbReference type="InterPro" id="IPR036286">
    <property type="entry name" value="LexA/Signal_pep-like_sf"/>
</dbReference>
<feature type="transmembrane region" description="Helical" evidence="16">
    <location>
        <begin position="21"/>
        <end position="40"/>
    </location>
</feature>
<dbReference type="InterPro" id="IPR019758">
    <property type="entry name" value="Pept_S26A_signal_pept_1_CS"/>
</dbReference>
<comment type="caution">
    <text evidence="18">The sequence shown here is derived from an EMBL/GenBank/DDBJ whole genome shotgun (WGS) entry which is preliminary data.</text>
</comment>
<organism evidence="18 19">
    <name type="scientific">Aureococcus anophagefferens</name>
    <name type="common">Harmful bloom alga</name>
    <dbReference type="NCBI Taxonomy" id="44056"/>
    <lineage>
        <taxon>Eukaryota</taxon>
        <taxon>Sar</taxon>
        <taxon>Stramenopiles</taxon>
        <taxon>Ochrophyta</taxon>
        <taxon>Pelagophyceae</taxon>
        <taxon>Pelagomonadales</taxon>
        <taxon>Pelagomonadaceae</taxon>
        <taxon>Aureococcus</taxon>
    </lineage>
</organism>
<keyword evidence="19" id="KW-1185">Reference proteome</keyword>
<sequence>MMEIVDQQIFELKKLWKNKRLLLHQGLNLAMIVFSALMIWKGLMFVTKSESPVVVVLSGSMEPAFQRGDILFLNNQDNPIRVGEVVVFKIKDRDIPIVHRVMKVHEKADGAVELLTKGDNNRVDDRGLYAPGQLWLAREDVLGRAIRGGNKMIQGRFNVSAIGTLRYVGMVTIILNDYPALKYVLVSIMGLFVLTNKEEA</sequence>
<dbReference type="SUPFAM" id="SSF51306">
    <property type="entry name" value="LexA/Signal peptidase"/>
    <property type="match status" value="1"/>
</dbReference>
<evidence type="ECO:0000256" key="16">
    <source>
        <dbReference type="SAM" id="Phobius"/>
    </source>
</evidence>
<evidence type="ECO:0000256" key="10">
    <source>
        <dbReference type="ARBA" id="ARBA00022824"/>
    </source>
</evidence>
<evidence type="ECO:0000256" key="1">
    <source>
        <dbReference type="ARBA" id="ARBA00000677"/>
    </source>
</evidence>
<evidence type="ECO:0000256" key="6">
    <source>
        <dbReference type="ARBA" id="ARBA00021755"/>
    </source>
</evidence>
<comment type="function">
    <text evidence="15">Catalytic component of the signal peptidase complex (SPC) which catalyzes the cleavage of N-terminal signal sequences from nascent proteins as they are translocated into the lumen of the endoplasmic reticulum. Specifically cleaves N-terminal signal peptides that contain a hydrophobic alpha-helix (h-region) shorter than 18-20 amino acids.</text>
</comment>
<evidence type="ECO:0000313" key="19">
    <source>
        <dbReference type="Proteomes" id="UP001363151"/>
    </source>
</evidence>
<accession>A0ABR1GDN1</accession>
<dbReference type="PROSITE" id="PS00761">
    <property type="entry name" value="SPASE_I_3"/>
    <property type="match status" value="1"/>
</dbReference>
<dbReference type="CDD" id="cd06530">
    <property type="entry name" value="S26_SPase_I"/>
    <property type="match status" value="1"/>
</dbReference>
<evidence type="ECO:0000313" key="18">
    <source>
        <dbReference type="EMBL" id="KAK7254114.1"/>
    </source>
</evidence>
<comment type="subcellular location">
    <subcellularLocation>
        <location evidence="2">Endoplasmic reticulum membrane</location>
        <topology evidence="2">Single-pass type II membrane protein</topology>
    </subcellularLocation>
</comment>
<dbReference type="Proteomes" id="UP001363151">
    <property type="component" value="Unassembled WGS sequence"/>
</dbReference>
<evidence type="ECO:0000256" key="4">
    <source>
        <dbReference type="ARBA" id="ARBA00013208"/>
    </source>
</evidence>
<dbReference type="EC" id="3.4.21.89" evidence="4"/>
<name>A0ABR1GDN1_AURAN</name>
<evidence type="ECO:0000256" key="2">
    <source>
        <dbReference type="ARBA" id="ARBA00004648"/>
    </source>
</evidence>
<dbReference type="PRINTS" id="PR00728">
    <property type="entry name" value="SIGNALPTASE"/>
</dbReference>
<evidence type="ECO:0000256" key="7">
    <source>
        <dbReference type="ARBA" id="ARBA00022670"/>
    </source>
</evidence>
<dbReference type="PROSITE" id="PS00501">
    <property type="entry name" value="SPASE_I_1"/>
    <property type="match status" value="1"/>
</dbReference>
<dbReference type="EMBL" id="JBBJCI010000032">
    <property type="protein sequence ID" value="KAK7254114.1"/>
    <property type="molecule type" value="Genomic_DNA"/>
</dbReference>
<dbReference type="PANTHER" id="PTHR10806">
    <property type="entry name" value="SIGNAL PEPTIDASE COMPLEX CATALYTIC SUBUNIT SEC11"/>
    <property type="match status" value="1"/>
</dbReference>
<evidence type="ECO:0000256" key="14">
    <source>
        <dbReference type="ARBA" id="ARBA00033305"/>
    </source>
</evidence>
<evidence type="ECO:0000256" key="5">
    <source>
        <dbReference type="ARBA" id="ARBA00019685"/>
    </source>
</evidence>
<dbReference type="Pfam" id="PF00717">
    <property type="entry name" value="Peptidase_S24"/>
    <property type="match status" value="1"/>
</dbReference>
<dbReference type="PANTHER" id="PTHR10806:SF6">
    <property type="entry name" value="SIGNAL PEPTIDASE COMPLEX CATALYTIC SUBUNIT SEC11"/>
    <property type="match status" value="1"/>
</dbReference>
<dbReference type="InterPro" id="IPR019533">
    <property type="entry name" value="Peptidase_S26"/>
</dbReference>
<keyword evidence="7" id="KW-0645">Protease</keyword>
<evidence type="ECO:0000256" key="15">
    <source>
        <dbReference type="ARBA" id="ARBA00045533"/>
    </source>
</evidence>
<evidence type="ECO:0000256" key="11">
    <source>
        <dbReference type="ARBA" id="ARBA00022968"/>
    </source>
</evidence>
<feature type="domain" description="Peptidase S24/S26A/S26B/S26C" evidence="17">
    <location>
        <begin position="40"/>
        <end position="124"/>
    </location>
</feature>
<keyword evidence="10" id="KW-0256">Endoplasmic reticulum</keyword>
<proteinExistence type="inferred from homology"/>